<keyword evidence="5" id="KW-0479">Metal-binding</keyword>
<dbReference type="PANTHER" id="PTHR10615:SF219">
    <property type="entry name" value="HISTONE ACETYLTRANSFERASE KAT5"/>
    <property type="match status" value="1"/>
</dbReference>
<dbReference type="Gene3D" id="3.30.60.60">
    <property type="entry name" value="N-acetyl transferase-like"/>
    <property type="match status" value="1"/>
</dbReference>
<comment type="subcellular location">
    <subcellularLocation>
        <location evidence="1">Nucleus</location>
    </subcellularLocation>
</comment>
<dbReference type="SUPFAM" id="SSF55729">
    <property type="entry name" value="Acyl-CoA N-acyltransferases (Nat)"/>
    <property type="match status" value="1"/>
</dbReference>
<keyword evidence="7" id="KW-0862">Zinc</keyword>
<keyword evidence="10" id="KW-0804">Transcription</keyword>
<evidence type="ECO:0000259" key="14">
    <source>
        <dbReference type="PROSITE" id="PS51726"/>
    </source>
</evidence>
<dbReference type="GO" id="GO:0008270">
    <property type="term" value="F:zinc ion binding"/>
    <property type="evidence" value="ECO:0007669"/>
    <property type="project" value="UniProtKB-KW"/>
</dbReference>
<evidence type="ECO:0000256" key="12">
    <source>
        <dbReference type="ARBA" id="ARBA00023315"/>
    </source>
</evidence>
<proteinExistence type="inferred from homology"/>
<evidence type="ECO:0000256" key="9">
    <source>
        <dbReference type="ARBA" id="ARBA00023015"/>
    </source>
</evidence>
<gene>
    <name evidence="15" type="ORF">AB1Y20_017008</name>
</gene>
<evidence type="ECO:0000256" key="2">
    <source>
        <dbReference type="ARBA" id="ARBA00010107"/>
    </source>
</evidence>
<dbReference type="GO" id="GO:0005634">
    <property type="term" value="C:nucleus"/>
    <property type="evidence" value="ECO:0007669"/>
    <property type="project" value="UniProtKB-SubCell"/>
</dbReference>
<dbReference type="InterPro" id="IPR016181">
    <property type="entry name" value="Acyl_CoA_acyltransferase"/>
</dbReference>
<dbReference type="CDD" id="cd04301">
    <property type="entry name" value="NAT_SF"/>
    <property type="match status" value="1"/>
</dbReference>
<keyword evidence="9" id="KW-0805">Transcription regulation</keyword>
<keyword evidence="16" id="KW-1185">Reference proteome</keyword>
<dbReference type="InterPro" id="IPR016197">
    <property type="entry name" value="Chromo-like_dom_sf"/>
</dbReference>
<dbReference type="PROSITE" id="PS51726">
    <property type="entry name" value="MYST_HAT"/>
    <property type="match status" value="1"/>
</dbReference>
<dbReference type="FunFam" id="1.10.10.10:FF:000022">
    <property type="entry name" value="Histone acetyltransferase"/>
    <property type="match status" value="1"/>
</dbReference>
<reference evidence="15 16" key="1">
    <citation type="journal article" date="2024" name="Science">
        <title>Giant polyketide synthase enzymes in the biosynthesis of giant marine polyether toxins.</title>
        <authorList>
            <person name="Fallon T.R."/>
            <person name="Shende V.V."/>
            <person name="Wierzbicki I.H."/>
            <person name="Pendleton A.L."/>
            <person name="Watervoot N.F."/>
            <person name="Auber R.P."/>
            <person name="Gonzalez D.J."/>
            <person name="Wisecaver J.H."/>
            <person name="Moore B.S."/>
        </authorList>
    </citation>
    <scope>NUCLEOTIDE SEQUENCE [LARGE SCALE GENOMIC DNA]</scope>
    <source>
        <strain evidence="15 16">12B1</strain>
    </source>
</reference>
<evidence type="ECO:0000313" key="16">
    <source>
        <dbReference type="Proteomes" id="UP001515480"/>
    </source>
</evidence>
<accession>A0AB34IB85</accession>
<sequence length="416" mass="47199">MSSPPAEILSHPLAVGSHASCARADGQTLVCDVIERRRGGEHAEEEEWEYYVHYDGFDRRLDEWVPAGRMRQAPHNGACGRKAERELGGRRATRNMRRKIDEINHVQTCGEHDEALEKEHEESTKLKNIQRIEMGRFEVDAWYFSPYPDAFAQQEKLYICEYTLKYMKKRKAYVQHRLACDVRTPPGVEIYRTPAPPLHPDCLAAGSLQPQELSIFEVDGSKAKVYCQCLCLLAKLFLDHKTLYYDVDPFLFYVLCEVHDGGHSLAGYFSKERASQEGNNIACILVLPQHQRKGYGKLLIDTAYQITIREGKVGSPEKPLSDLGQLSFRSYWTQVLLQALSAHRGNLSISDISSMTAIKTEDIISTLQSLNLIKYWKGQHVISVSPKIVDEHLRANGRASLLCDPARLTWRPPAAT</sequence>
<dbReference type="GO" id="GO:0006355">
    <property type="term" value="P:regulation of DNA-templated transcription"/>
    <property type="evidence" value="ECO:0007669"/>
    <property type="project" value="InterPro"/>
</dbReference>
<dbReference type="SUPFAM" id="SSF54160">
    <property type="entry name" value="Chromo domain-like"/>
    <property type="match status" value="1"/>
</dbReference>
<keyword evidence="11" id="KW-0539">Nucleus</keyword>
<evidence type="ECO:0000256" key="8">
    <source>
        <dbReference type="ARBA" id="ARBA00022990"/>
    </source>
</evidence>
<comment type="similarity">
    <text evidence="2">Belongs to the MYST (SAS/MOZ) family.</text>
</comment>
<dbReference type="FunFam" id="3.30.60.60:FF:000001">
    <property type="entry name" value="Histone acetyltransferase"/>
    <property type="match status" value="1"/>
</dbReference>
<dbReference type="Gene3D" id="3.40.630.30">
    <property type="match status" value="1"/>
</dbReference>
<feature type="active site" description="Proton donor/acceptor" evidence="13">
    <location>
        <position position="317"/>
    </location>
</feature>
<dbReference type="InterPro" id="IPR025995">
    <property type="entry name" value="Tudor-knot"/>
</dbReference>
<dbReference type="Pfam" id="PF17772">
    <property type="entry name" value="zf-MYST"/>
    <property type="match status" value="1"/>
</dbReference>
<dbReference type="InterPro" id="IPR002717">
    <property type="entry name" value="HAT_MYST-type"/>
</dbReference>
<dbReference type="Pfam" id="PF01853">
    <property type="entry name" value="MOZ_SAS"/>
    <property type="match status" value="1"/>
</dbReference>
<dbReference type="Gene3D" id="2.30.30.140">
    <property type="match status" value="1"/>
</dbReference>
<evidence type="ECO:0000256" key="4">
    <source>
        <dbReference type="ARBA" id="ARBA00022679"/>
    </source>
</evidence>
<evidence type="ECO:0000313" key="15">
    <source>
        <dbReference type="EMBL" id="KAL1495143.1"/>
    </source>
</evidence>
<dbReference type="EC" id="2.3.1.48" evidence="3"/>
<evidence type="ECO:0000256" key="7">
    <source>
        <dbReference type="ARBA" id="ARBA00022833"/>
    </source>
</evidence>
<feature type="domain" description="MYST-type HAT" evidence="14">
    <location>
        <begin position="124"/>
        <end position="412"/>
    </location>
</feature>
<protein>
    <recommendedName>
        <fullName evidence="3">histone acetyltransferase</fullName>
        <ecNumber evidence="3">2.3.1.48</ecNumber>
    </recommendedName>
</protein>
<dbReference type="Proteomes" id="UP001515480">
    <property type="component" value="Unassembled WGS sequence"/>
</dbReference>
<dbReference type="Pfam" id="PF11717">
    <property type="entry name" value="Tudor-knot"/>
    <property type="match status" value="1"/>
</dbReference>
<evidence type="ECO:0000256" key="1">
    <source>
        <dbReference type="ARBA" id="ARBA00004123"/>
    </source>
</evidence>
<organism evidence="15 16">
    <name type="scientific">Prymnesium parvum</name>
    <name type="common">Toxic golden alga</name>
    <dbReference type="NCBI Taxonomy" id="97485"/>
    <lineage>
        <taxon>Eukaryota</taxon>
        <taxon>Haptista</taxon>
        <taxon>Haptophyta</taxon>
        <taxon>Prymnesiophyceae</taxon>
        <taxon>Prymnesiales</taxon>
        <taxon>Prymnesiaceae</taxon>
        <taxon>Prymnesium</taxon>
    </lineage>
</organism>
<name>A0AB34IB85_PRYPA</name>
<evidence type="ECO:0000256" key="6">
    <source>
        <dbReference type="ARBA" id="ARBA00022771"/>
    </source>
</evidence>
<dbReference type="InterPro" id="IPR036388">
    <property type="entry name" value="WH-like_DNA-bd_sf"/>
</dbReference>
<keyword evidence="12" id="KW-0012">Acyltransferase</keyword>
<dbReference type="PANTHER" id="PTHR10615">
    <property type="entry name" value="HISTONE ACETYLTRANSFERASE"/>
    <property type="match status" value="1"/>
</dbReference>
<keyword evidence="8" id="KW-0007">Acetylation</keyword>
<evidence type="ECO:0000256" key="3">
    <source>
        <dbReference type="ARBA" id="ARBA00013184"/>
    </source>
</evidence>
<dbReference type="InterPro" id="IPR040706">
    <property type="entry name" value="Zf-MYST"/>
</dbReference>
<dbReference type="InterPro" id="IPR050603">
    <property type="entry name" value="MYST_HAT"/>
</dbReference>
<dbReference type="AlphaFoldDB" id="A0AB34IB85"/>
<evidence type="ECO:0000256" key="13">
    <source>
        <dbReference type="PIRSR" id="PIRSR602717-51"/>
    </source>
</evidence>
<evidence type="ECO:0000256" key="5">
    <source>
        <dbReference type="ARBA" id="ARBA00022723"/>
    </source>
</evidence>
<dbReference type="FunFam" id="3.40.630.30:FF:000002">
    <property type="entry name" value="Histone acetyltransferase"/>
    <property type="match status" value="1"/>
</dbReference>
<dbReference type="EMBL" id="JBGBPQ010000033">
    <property type="protein sequence ID" value="KAL1495143.1"/>
    <property type="molecule type" value="Genomic_DNA"/>
</dbReference>
<keyword evidence="4" id="KW-0808">Transferase</keyword>
<dbReference type="GO" id="GO:0004402">
    <property type="term" value="F:histone acetyltransferase activity"/>
    <property type="evidence" value="ECO:0007669"/>
    <property type="project" value="InterPro"/>
</dbReference>
<comment type="caution">
    <text evidence="15">The sequence shown here is derived from an EMBL/GenBank/DDBJ whole genome shotgun (WGS) entry which is preliminary data.</text>
</comment>
<keyword evidence="6" id="KW-0863">Zinc-finger</keyword>
<dbReference type="Gene3D" id="1.10.10.10">
    <property type="entry name" value="Winged helix-like DNA-binding domain superfamily/Winged helix DNA-binding domain"/>
    <property type="match status" value="1"/>
</dbReference>
<evidence type="ECO:0000256" key="10">
    <source>
        <dbReference type="ARBA" id="ARBA00023163"/>
    </source>
</evidence>
<evidence type="ECO:0000256" key="11">
    <source>
        <dbReference type="ARBA" id="ARBA00023242"/>
    </source>
</evidence>